<dbReference type="InterPro" id="IPR024983">
    <property type="entry name" value="CHAT_dom"/>
</dbReference>
<dbReference type="PANTHER" id="PTHR10098:SF108">
    <property type="entry name" value="TETRATRICOPEPTIDE REPEAT PROTEIN 28"/>
    <property type="match status" value="1"/>
</dbReference>
<evidence type="ECO:0000313" key="4">
    <source>
        <dbReference type="Proteomes" id="UP000182190"/>
    </source>
</evidence>
<evidence type="ECO:0000313" key="3">
    <source>
        <dbReference type="EMBL" id="VXD23053.1"/>
    </source>
</evidence>
<dbReference type="InterPro" id="IPR011990">
    <property type="entry name" value="TPR-like_helical_dom_sf"/>
</dbReference>
<reference evidence="3" key="1">
    <citation type="submission" date="2019-10" db="EMBL/GenBank/DDBJ databases">
        <authorList>
            <consortium name="Genoscope - CEA"/>
            <person name="William W."/>
        </authorList>
    </citation>
    <scope>NUCLEOTIDE SEQUENCE [LARGE SCALE GENOMIC DNA]</scope>
    <source>
        <strain evidence="3">BBR_PRJEB10994</strain>
    </source>
</reference>
<feature type="region of interest" description="Disordered" evidence="1">
    <location>
        <begin position="466"/>
        <end position="521"/>
    </location>
</feature>
<dbReference type="PANTHER" id="PTHR10098">
    <property type="entry name" value="RAPSYN-RELATED"/>
    <property type="match status" value="1"/>
</dbReference>
<dbReference type="Gene3D" id="1.25.40.10">
    <property type="entry name" value="Tetratricopeptide repeat domain"/>
    <property type="match status" value="2"/>
</dbReference>
<dbReference type="EMBL" id="CZCS02000211">
    <property type="protein sequence ID" value="VXD23053.1"/>
    <property type="molecule type" value="Genomic_DNA"/>
</dbReference>
<dbReference type="AlphaFoldDB" id="A0A7Z9BVI6"/>
<evidence type="ECO:0000256" key="1">
    <source>
        <dbReference type="SAM" id="MobiDB-lite"/>
    </source>
</evidence>
<dbReference type="Pfam" id="PF14938">
    <property type="entry name" value="SNAP"/>
    <property type="match status" value="1"/>
</dbReference>
<sequence>MNDAYLQLLLEILKAIAKNKKNPKAVYPLLEENSDQLDQTFILTLQQWATEQLQDADPDQSNKIALNLYSFNYIISGFPLGNRALNIEIAITCLKLALTVWTRESDAENWAMIQNSLGINYWDRIQGETSQNLENAIDCFNQASSVYTRKDFPQQWAMTQMNLGTAYVRRIQGETARNLENAIDCYKEALSVYTRKDFPQQWAMTQMNLGTAYWSRIQGETAENIEKAIACCTEALSVLTRKAFPQEWAMTQMGLGNAYSTRIQGEKAENIENAIACYTEALSVYTRKAFPQQWAMTQMNLGGAYGRRIQGEKAENLENAIACYHNALEVFQPQAFPLDCLMTGRILGYLGYNTEQWETAIQGYGAAIEAVEQLCEWVSSPRRRQQVLVDALDVYESMVQACLKAGREDLALTTIERSKSRSLVQMITDITLEPKTATDEQLQRFRGLRRQLLVLSQLWEGEIIDRSSGDDLTPQPPSLRGNGEQEVSGSNPLPSPRRRGAGGEVTQVSTDNKTALGDLGSNLNTQRQNLQQQLNELLTEIDEPEFLLTQKVQPITVAEIQTLLDQQTVILEWHIGTQETSGFQTFIISHNSLQVEEFTPTEWQTLDAWKQEYLQDYRQPSWTENLAGRLQKLGEILRLDDILDKIPPQCQTLILIPHRFLHLFPLHALEAKRNNDNSKQYLLDLFPEGVSYVPSCLLLRQLKQRQRPAASETSPWFGIQNPTQDLRYTQVEVEQIKQPFDPNTLILEGQQATKAKLFHPETLAKLAQSEYLHFSCHGSFNAKNPLYSALILAPEIAGETRLNPETNNKNRFVMLRDGRRFDTVTQGLTLGEIFAKLELPFCRLVGLSACETSLIDASQMLDEYIGLPMAFLYAGSLSVISSLWCVDDFATAFLMIRFYQNLPKENNSNVLALQAAQDWFRKVSRDDFLTWLRNDLKLDEDFVDNCEVRLRRSYPKHPFNQPLHWAPFAIIGL</sequence>
<name>A0A7Z9BVI6_9CYAN</name>
<gene>
    <name evidence="3" type="ORF">PL9631_690040</name>
</gene>
<dbReference type="OrthoDB" id="433986at2"/>
<dbReference type="RefSeq" id="WP_083621001.1">
    <property type="nucleotide sequence ID" value="NZ_LR735016.1"/>
</dbReference>
<proteinExistence type="predicted"/>
<feature type="domain" description="CHAT" evidence="2">
    <location>
        <begin position="633"/>
        <end position="972"/>
    </location>
</feature>
<keyword evidence="4" id="KW-1185">Reference proteome</keyword>
<dbReference type="Pfam" id="PF12770">
    <property type="entry name" value="CHAT"/>
    <property type="match status" value="1"/>
</dbReference>
<dbReference type="SUPFAM" id="SSF48452">
    <property type="entry name" value="TPR-like"/>
    <property type="match status" value="2"/>
</dbReference>
<dbReference type="Proteomes" id="UP000182190">
    <property type="component" value="Unassembled WGS sequence"/>
</dbReference>
<accession>A0A7Z9BVI6</accession>
<organism evidence="3 4">
    <name type="scientific">Planktothrix paucivesiculata PCC 9631</name>
    <dbReference type="NCBI Taxonomy" id="671071"/>
    <lineage>
        <taxon>Bacteria</taxon>
        <taxon>Bacillati</taxon>
        <taxon>Cyanobacteriota</taxon>
        <taxon>Cyanophyceae</taxon>
        <taxon>Oscillatoriophycideae</taxon>
        <taxon>Oscillatoriales</taxon>
        <taxon>Microcoleaceae</taxon>
        <taxon>Planktothrix</taxon>
    </lineage>
</organism>
<protein>
    <recommendedName>
        <fullName evidence="2">CHAT domain-containing protein</fullName>
    </recommendedName>
</protein>
<comment type="caution">
    <text evidence="3">The sequence shown here is derived from an EMBL/GenBank/DDBJ whole genome shotgun (WGS) entry which is preliminary data.</text>
</comment>
<evidence type="ECO:0000259" key="2">
    <source>
        <dbReference type="Pfam" id="PF12770"/>
    </source>
</evidence>